<name>A0A431W692_9DEIO</name>
<evidence type="ECO:0000313" key="1">
    <source>
        <dbReference type="EMBL" id="RTR30948.1"/>
    </source>
</evidence>
<organism evidence="1 2">
    <name type="scientific">Deinococcus radiophilus</name>
    <dbReference type="NCBI Taxonomy" id="32062"/>
    <lineage>
        <taxon>Bacteria</taxon>
        <taxon>Thermotogati</taxon>
        <taxon>Deinococcota</taxon>
        <taxon>Deinococci</taxon>
        <taxon>Deinococcales</taxon>
        <taxon>Deinococcaceae</taxon>
        <taxon>Deinococcus</taxon>
    </lineage>
</organism>
<dbReference type="RefSeq" id="WP_126350976.1">
    <property type="nucleotide sequence ID" value="NZ_RXPE01000001.1"/>
</dbReference>
<dbReference type="OrthoDB" id="9855085at2"/>
<dbReference type="AlphaFoldDB" id="A0A431W692"/>
<accession>A0A431W692</accession>
<gene>
    <name evidence="1" type="ORF">EJ104_01510</name>
</gene>
<evidence type="ECO:0000313" key="2">
    <source>
        <dbReference type="Proteomes" id="UP000277766"/>
    </source>
</evidence>
<dbReference type="EMBL" id="RXPE01000001">
    <property type="protein sequence ID" value="RTR30948.1"/>
    <property type="molecule type" value="Genomic_DNA"/>
</dbReference>
<comment type="caution">
    <text evidence="1">The sequence shown here is derived from an EMBL/GenBank/DDBJ whole genome shotgun (WGS) entry which is preliminary data.</text>
</comment>
<protein>
    <submittedName>
        <fullName evidence="1">Uncharacterized protein</fullName>
    </submittedName>
</protein>
<reference evidence="1 2" key="1">
    <citation type="submission" date="2018-12" db="EMBL/GenBank/DDBJ databases">
        <title>Deinococcus radiophilus ATCC 27603 genome sequencing and assembly.</title>
        <authorList>
            <person name="Maclea K.S."/>
            <person name="Maynard C.R."/>
        </authorList>
    </citation>
    <scope>NUCLEOTIDE SEQUENCE [LARGE SCALE GENOMIC DNA]</scope>
    <source>
        <strain evidence="1 2">ATCC 27603</strain>
    </source>
</reference>
<sequence length="171" mass="19787">MAVDGTLYRLSVTTAYSRPKRDQRVRVEVAGDSQAVGKWASEFDALFAPEWEAGAEEICDKYVPEGSVLYIPTTLEGDERYRDSWALREQVRSLDAATAYYLNSDWIASVWRFPEPAKLWFYEHRWAFRADYTGVGYGQPPRRANEVTTVHLDFPEGESVSHDLRQRERWA</sequence>
<keyword evidence="2" id="KW-1185">Reference proteome</keyword>
<dbReference type="Proteomes" id="UP000277766">
    <property type="component" value="Unassembled WGS sequence"/>
</dbReference>
<proteinExistence type="predicted"/>